<keyword evidence="8" id="KW-1003">Cell membrane</keyword>
<dbReference type="Proteomes" id="UP000221394">
    <property type="component" value="Unassembled WGS sequence"/>
</dbReference>
<keyword evidence="3 8" id="KW-0375">Hydrogen ion transport</keyword>
<reference evidence="9 10" key="1">
    <citation type="submission" date="2017-10" db="EMBL/GenBank/DDBJ databases">
        <title>Sequencing the genomes of 1000 actinobacteria strains.</title>
        <authorList>
            <person name="Klenk H.-P."/>
        </authorList>
    </citation>
    <scope>NUCLEOTIDE SEQUENCE [LARGE SCALE GENOMIC DNA]</scope>
    <source>
        <strain evidence="9 10">DSM 21574</strain>
    </source>
</reference>
<keyword evidence="7 8" id="KW-0066">ATP synthesis</keyword>
<evidence type="ECO:0000313" key="9">
    <source>
        <dbReference type="EMBL" id="PFG37685.1"/>
    </source>
</evidence>
<dbReference type="PRINTS" id="PR00125">
    <property type="entry name" value="ATPASEDELTA"/>
</dbReference>
<name>A0A2A9EHF0_9MICO</name>
<comment type="subcellular location">
    <subcellularLocation>
        <location evidence="8">Cell membrane</location>
        <topology evidence="8">Peripheral membrane protein</topology>
    </subcellularLocation>
    <subcellularLocation>
        <location evidence="1">Membrane</location>
    </subcellularLocation>
</comment>
<proteinExistence type="inferred from homology"/>
<comment type="caution">
    <text evidence="9">The sequence shown here is derived from an EMBL/GenBank/DDBJ whole genome shotgun (WGS) entry which is preliminary data.</text>
</comment>
<dbReference type="GO" id="GO:0046933">
    <property type="term" value="F:proton-transporting ATP synthase activity, rotational mechanism"/>
    <property type="evidence" value="ECO:0007669"/>
    <property type="project" value="UniProtKB-UniRule"/>
</dbReference>
<evidence type="ECO:0000256" key="5">
    <source>
        <dbReference type="ARBA" id="ARBA00023136"/>
    </source>
</evidence>
<evidence type="ECO:0000256" key="1">
    <source>
        <dbReference type="ARBA" id="ARBA00004370"/>
    </source>
</evidence>
<dbReference type="AlphaFoldDB" id="A0A2A9EHF0"/>
<dbReference type="HAMAP" id="MF_01416">
    <property type="entry name" value="ATP_synth_delta_bact"/>
    <property type="match status" value="1"/>
</dbReference>
<dbReference type="GO" id="GO:0045259">
    <property type="term" value="C:proton-transporting ATP synthase complex"/>
    <property type="evidence" value="ECO:0007669"/>
    <property type="project" value="UniProtKB-KW"/>
</dbReference>
<keyword evidence="2 8" id="KW-0813">Transport</keyword>
<comment type="function">
    <text evidence="8">F(1)F(0) ATP synthase produces ATP from ADP in the presence of a proton or sodium gradient. F-type ATPases consist of two structural domains, F(1) containing the extramembraneous catalytic core and F(0) containing the membrane proton channel, linked together by a central stalk and a peripheral stalk. During catalysis, ATP synthesis in the catalytic domain of F(1) is coupled via a rotary mechanism of the central stalk subunits to proton translocation.</text>
</comment>
<evidence type="ECO:0000256" key="7">
    <source>
        <dbReference type="ARBA" id="ARBA00023310"/>
    </source>
</evidence>
<dbReference type="OrthoDB" id="5242917at2"/>
<evidence type="ECO:0000256" key="8">
    <source>
        <dbReference type="HAMAP-Rule" id="MF_01416"/>
    </source>
</evidence>
<evidence type="ECO:0000256" key="4">
    <source>
        <dbReference type="ARBA" id="ARBA00023065"/>
    </source>
</evidence>
<sequence length="271" mass="29215">MRGTSQRSLSTVWSGFEPVLTAAGDDASVIGEQLFAVLDALDSSKALVRALADPARPGDSKVALVRQVLGNGFDQRVVDAVAGLVVERWTADDDLVEAVEHLAVASLLVSARTRGQLQVVEDELFTIMRSLLGSREARSALSAPGVTTEDRVRLLDSVLAGRGDEVTQRLARRATSHPRGRRFVATLTWYSSIAAELRDRLVAVVTASQPFSEAQLDRLGRILAQAYGKEVQLNFTVDPAVIGGLHIQVGDDVVDATVLSRMTDARRRMAS</sequence>
<evidence type="ECO:0000313" key="10">
    <source>
        <dbReference type="Proteomes" id="UP000221394"/>
    </source>
</evidence>
<dbReference type="Pfam" id="PF00213">
    <property type="entry name" value="OSCP"/>
    <property type="match status" value="1"/>
</dbReference>
<dbReference type="EMBL" id="PDJH01000001">
    <property type="protein sequence ID" value="PFG37685.1"/>
    <property type="molecule type" value="Genomic_DNA"/>
</dbReference>
<keyword evidence="4 8" id="KW-0406">Ion transport</keyword>
<accession>A0A2A9EHF0</accession>
<evidence type="ECO:0000256" key="6">
    <source>
        <dbReference type="ARBA" id="ARBA00023196"/>
    </source>
</evidence>
<gene>
    <name evidence="8" type="primary">atpH</name>
    <name evidence="9" type="ORF">ATL41_2454</name>
</gene>
<evidence type="ECO:0000256" key="3">
    <source>
        <dbReference type="ARBA" id="ARBA00022781"/>
    </source>
</evidence>
<dbReference type="NCBIfam" id="NF009967">
    <property type="entry name" value="PRK13430.1"/>
    <property type="match status" value="1"/>
</dbReference>
<organism evidence="9 10">
    <name type="scientific">Flavimobilis soli</name>
    <dbReference type="NCBI Taxonomy" id="442709"/>
    <lineage>
        <taxon>Bacteria</taxon>
        <taxon>Bacillati</taxon>
        <taxon>Actinomycetota</taxon>
        <taxon>Actinomycetes</taxon>
        <taxon>Micrococcales</taxon>
        <taxon>Jonesiaceae</taxon>
        <taxon>Flavimobilis</taxon>
    </lineage>
</organism>
<dbReference type="InterPro" id="IPR020781">
    <property type="entry name" value="ATPase_OSCP/d_CS"/>
</dbReference>
<evidence type="ECO:0000256" key="2">
    <source>
        <dbReference type="ARBA" id="ARBA00022448"/>
    </source>
</evidence>
<comment type="similarity">
    <text evidence="8">Belongs to the ATPase delta chain family.</text>
</comment>
<protein>
    <recommendedName>
        <fullName evidence="8">ATP synthase subunit delta</fullName>
    </recommendedName>
    <alternativeName>
        <fullName evidence="8">ATP synthase F(1) sector subunit delta</fullName>
    </alternativeName>
    <alternativeName>
        <fullName evidence="8">F-type ATPase subunit delta</fullName>
        <shortName evidence="8">F-ATPase subunit delta</shortName>
    </alternativeName>
</protein>
<dbReference type="PANTHER" id="PTHR11910">
    <property type="entry name" value="ATP SYNTHASE DELTA CHAIN"/>
    <property type="match status" value="1"/>
</dbReference>
<dbReference type="RefSeq" id="WP_098458699.1">
    <property type="nucleotide sequence ID" value="NZ_PDJH01000001.1"/>
</dbReference>
<keyword evidence="6 8" id="KW-0139">CF(1)</keyword>
<dbReference type="PROSITE" id="PS00389">
    <property type="entry name" value="ATPASE_DELTA"/>
    <property type="match status" value="1"/>
</dbReference>
<keyword evidence="10" id="KW-1185">Reference proteome</keyword>
<dbReference type="GO" id="GO:0005886">
    <property type="term" value="C:plasma membrane"/>
    <property type="evidence" value="ECO:0007669"/>
    <property type="project" value="UniProtKB-SubCell"/>
</dbReference>
<comment type="function">
    <text evidence="8">This protein is part of the stalk that links CF(0) to CF(1). It either transmits conformational changes from CF(0) to CF(1) or is implicated in proton conduction.</text>
</comment>
<dbReference type="InterPro" id="IPR000711">
    <property type="entry name" value="ATPase_OSCP/dsu"/>
</dbReference>
<keyword evidence="5 8" id="KW-0472">Membrane</keyword>